<dbReference type="AlphaFoldDB" id="A0A392QHD9"/>
<sequence>PIQVGRLIARSIKRMVTAFEVYIGHPFVITFLCQRLGVPTRGQDDVRRPMDSIGRNFFQKAQRDANMAYAEQAAAAEAPSLHPPPQQQHQVPPHIPSSSSIQILRWGWLPV</sequence>
<protein>
    <submittedName>
        <fullName evidence="2">Uncharacterized protein</fullName>
    </submittedName>
</protein>
<organism evidence="2 3">
    <name type="scientific">Trifolium medium</name>
    <dbReference type="NCBI Taxonomy" id="97028"/>
    <lineage>
        <taxon>Eukaryota</taxon>
        <taxon>Viridiplantae</taxon>
        <taxon>Streptophyta</taxon>
        <taxon>Embryophyta</taxon>
        <taxon>Tracheophyta</taxon>
        <taxon>Spermatophyta</taxon>
        <taxon>Magnoliopsida</taxon>
        <taxon>eudicotyledons</taxon>
        <taxon>Gunneridae</taxon>
        <taxon>Pentapetalae</taxon>
        <taxon>rosids</taxon>
        <taxon>fabids</taxon>
        <taxon>Fabales</taxon>
        <taxon>Fabaceae</taxon>
        <taxon>Papilionoideae</taxon>
        <taxon>50 kb inversion clade</taxon>
        <taxon>NPAAA clade</taxon>
        <taxon>Hologalegina</taxon>
        <taxon>IRL clade</taxon>
        <taxon>Trifolieae</taxon>
        <taxon>Trifolium</taxon>
    </lineage>
</organism>
<proteinExistence type="predicted"/>
<feature type="compositionally biased region" description="Low complexity" evidence="1">
    <location>
        <begin position="87"/>
        <end position="98"/>
    </location>
</feature>
<feature type="non-terminal residue" evidence="2">
    <location>
        <position position="1"/>
    </location>
</feature>
<accession>A0A392QHD9</accession>
<name>A0A392QHD9_9FABA</name>
<reference evidence="2 3" key="1">
    <citation type="journal article" date="2018" name="Front. Plant Sci.">
        <title>Red Clover (Trifolium pratense) and Zigzag Clover (T. medium) - A Picture of Genomic Similarities and Differences.</title>
        <authorList>
            <person name="Dluhosova J."/>
            <person name="Istvanek J."/>
            <person name="Nedelnik J."/>
            <person name="Repkova J."/>
        </authorList>
    </citation>
    <scope>NUCLEOTIDE SEQUENCE [LARGE SCALE GENOMIC DNA]</scope>
    <source>
        <strain evidence="3">cv. 10/8</strain>
        <tissue evidence="2">Leaf</tissue>
    </source>
</reference>
<evidence type="ECO:0000313" key="3">
    <source>
        <dbReference type="Proteomes" id="UP000265520"/>
    </source>
</evidence>
<evidence type="ECO:0000313" key="2">
    <source>
        <dbReference type="EMBL" id="MCI22956.1"/>
    </source>
</evidence>
<evidence type="ECO:0000256" key="1">
    <source>
        <dbReference type="SAM" id="MobiDB-lite"/>
    </source>
</evidence>
<dbReference type="Proteomes" id="UP000265520">
    <property type="component" value="Unassembled WGS sequence"/>
</dbReference>
<comment type="caution">
    <text evidence="2">The sequence shown here is derived from an EMBL/GenBank/DDBJ whole genome shotgun (WGS) entry which is preliminary data.</text>
</comment>
<dbReference type="EMBL" id="LXQA010133312">
    <property type="protein sequence ID" value="MCI22956.1"/>
    <property type="molecule type" value="Genomic_DNA"/>
</dbReference>
<feature type="region of interest" description="Disordered" evidence="1">
    <location>
        <begin position="74"/>
        <end position="98"/>
    </location>
</feature>
<keyword evidence="3" id="KW-1185">Reference proteome</keyword>